<protein>
    <submittedName>
        <fullName evidence="6">MarR family transcriptional regulator</fullName>
    </submittedName>
</protein>
<dbReference type="PROSITE" id="PS50995">
    <property type="entry name" value="HTH_MARR_2"/>
    <property type="match status" value="1"/>
</dbReference>
<dbReference type="Pfam" id="PF01047">
    <property type="entry name" value="MarR"/>
    <property type="match status" value="1"/>
</dbReference>
<evidence type="ECO:0000256" key="2">
    <source>
        <dbReference type="ARBA" id="ARBA00023125"/>
    </source>
</evidence>
<dbReference type="GO" id="GO:0003677">
    <property type="term" value="F:DNA binding"/>
    <property type="evidence" value="ECO:0007669"/>
    <property type="project" value="UniProtKB-KW"/>
</dbReference>
<reference evidence="6" key="1">
    <citation type="submission" date="2020-10" db="EMBL/GenBank/DDBJ databases">
        <authorList>
            <person name="Gilroy R."/>
        </authorList>
    </citation>
    <scope>NUCLEOTIDE SEQUENCE</scope>
    <source>
        <strain evidence="6">6276</strain>
    </source>
</reference>
<dbReference type="PANTHER" id="PTHR42756">
    <property type="entry name" value="TRANSCRIPTIONAL REGULATOR, MARR"/>
    <property type="match status" value="1"/>
</dbReference>
<dbReference type="InterPro" id="IPR036388">
    <property type="entry name" value="WH-like_DNA-bd_sf"/>
</dbReference>
<dbReference type="AlphaFoldDB" id="A0A9D1JMN4"/>
<sequence>MNTKKHYTDSIYYDIELTARIMKLLGTQVFENLKIGITPEEHAALDTIFCHPGICQRDLAKLILKDRANTGRILHSLESKNLITRTIDMKNNRLIKKMIITDEGNKKLEETNDKVKLHLQNVSCKFREEEIYKLQETLRAFRKNLEELVNMNI</sequence>
<dbReference type="PANTHER" id="PTHR42756:SF1">
    <property type="entry name" value="TRANSCRIPTIONAL REPRESSOR OF EMRAB OPERON"/>
    <property type="match status" value="1"/>
</dbReference>
<accession>A0A9D1JMN4</accession>
<reference evidence="6" key="2">
    <citation type="journal article" date="2021" name="PeerJ">
        <title>Extensive microbial diversity within the chicken gut microbiome revealed by metagenomics and culture.</title>
        <authorList>
            <person name="Gilroy R."/>
            <person name="Ravi A."/>
            <person name="Getino M."/>
            <person name="Pursley I."/>
            <person name="Horton D.L."/>
            <person name="Alikhan N.F."/>
            <person name="Baker D."/>
            <person name="Gharbi K."/>
            <person name="Hall N."/>
            <person name="Watson M."/>
            <person name="Adriaenssens E.M."/>
            <person name="Foster-Nyarko E."/>
            <person name="Jarju S."/>
            <person name="Secka A."/>
            <person name="Antonio M."/>
            <person name="Oren A."/>
            <person name="Chaudhuri R.R."/>
            <person name="La Ragione R."/>
            <person name="Hildebrand F."/>
            <person name="Pallen M.J."/>
        </authorList>
    </citation>
    <scope>NUCLEOTIDE SEQUENCE</scope>
    <source>
        <strain evidence="6">6276</strain>
    </source>
</reference>
<dbReference type="SMART" id="SM00347">
    <property type="entry name" value="HTH_MARR"/>
    <property type="match status" value="1"/>
</dbReference>
<dbReference type="InterPro" id="IPR036390">
    <property type="entry name" value="WH_DNA-bd_sf"/>
</dbReference>
<evidence type="ECO:0000313" key="6">
    <source>
        <dbReference type="EMBL" id="HIS36093.1"/>
    </source>
</evidence>
<keyword evidence="1" id="KW-0805">Transcription regulation</keyword>
<comment type="caution">
    <text evidence="6">The sequence shown here is derived from an EMBL/GenBank/DDBJ whole genome shotgun (WGS) entry which is preliminary data.</text>
</comment>
<dbReference type="InterPro" id="IPR000835">
    <property type="entry name" value="HTH_MarR-typ"/>
</dbReference>
<dbReference type="Gene3D" id="1.10.10.10">
    <property type="entry name" value="Winged helix-like DNA-binding domain superfamily/Winged helix DNA-binding domain"/>
    <property type="match status" value="1"/>
</dbReference>
<evidence type="ECO:0000256" key="1">
    <source>
        <dbReference type="ARBA" id="ARBA00023015"/>
    </source>
</evidence>
<evidence type="ECO:0000256" key="4">
    <source>
        <dbReference type="SAM" id="Coils"/>
    </source>
</evidence>
<evidence type="ECO:0000259" key="5">
    <source>
        <dbReference type="PROSITE" id="PS50995"/>
    </source>
</evidence>
<name>A0A9D1JMN4_9BACT</name>
<evidence type="ECO:0000313" key="7">
    <source>
        <dbReference type="Proteomes" id="UP000823928"/>
    </source>
</evidence>
<keyword evidence="2" id="KW-0238">DNA-binding</keyword>
<keyword evidence="3" id="KW-0804">Transcription</keyword>
<keyword evidence="4" id="KW-0175">Coiled coil</keyword>
<feature type="coiled-coil region" evidence="4">
    <location>
        <begin position="105"/>
        <end position="151"/>
    </location>
</feature>
<dbReference type="GO" id="GO:0003700">
    <property type="term" value="F:DNA-binding transcription factor activity"/>
    <property type="evidence" value="ECO:0007669"/>
    <property type="project" value="InterPro"/>
</dbReference>
<dbReference type="Proteomes" id="UP000823928">
    <property type="component" value="Unassembled WGS sequence"/>
</dbReference>
<gene>
    <name evidence="6" type="ORF">IAC10_05620</name>
</gene>
<dbReference type="EMBL" id="DVIU01000116">
    <property type="protein sequence ID" value="HIS36093.1"/>
    <property type="molecule type" value="Genomic_DNA"/>
</dbReference>
<proteinExistence type="predicted"/>
<organism evidence="6 7">
    <name type="scientific">Candidatus Scatousia excrementigallinarum</name>
    <dbReference type="NCBI Taxonomy" id="2840935"/>
    <lineage>
        <taxon>Bacteria</taxon>
        <taxon>Candidatus Scatousia</taxon>
    </lineage>
</organism>
<evidence type="ECO:0000256" key="3">
    <source>
        <dbReference type="ARBA" id="ARBA00023163"/>
    </source>
</evidence>
<dbReference type="SUPFAM" id="SSF46785">
    <property type="entry name" value="Winged helix' DNA-binding domain"/>
    <property type="match status" value="1"/>
</dbReference>
<feature type="domain" description="HTH marR-type" evidence="5">
    <location>
        <begin position="8"/>
        <end position="143"/>
    </location>
</feature>